<evidence type="ECO:0000259" key="9">
    <source>
        <dbReference type="Pfam" id="PF01120"/>
    </source>
</evidence>
<dbReference type="EMBL" id="CP036291">
    <property type="protein sequence ID" value="QDU88536.1"/>
    <property type="molecule type" value="Genomic_DNA"/>
</dbReference>
<name>A0A518DAT9_9BACT</name>
<dbReference type="OrthoDB" id="107551at2"/>
<organism evidence="10 11">
    <name type="scientific">Pirellulimonas nuda</name>
    <dbReference type="NCBI Taxonomy" id="2528009"/>
    <lineage>
        <taxon>Bacteria</taxon>
        <taxon>Pseudomonadati</taxon>
        <taxon>Planctomycetota</taxon>
        <taxon>Planctomycetia</taxon>
        <taxon>Pirellulales</taxon>
        <taxon>Lacipirellulaceae</taxon>
        <taxon>Pirellulimonas</taxon>
    </lineage>
</organism>
<dbReference type="PANTHER" id="PTHR10030">
    <property type="entry name" value="ALPHA-L-FUCOSIDASE"/>
    <property type="match status" value="1"/>
</dbReference>
<dbReference type="InterPro" id="IPR000421">
    <property type="entry name" value="FA58C"/>
</dbReference>
<dbReference type="InterPro" id="IPR057739">
    <property type="entry name" value="Glyco_hydro_29_N"/>
</dbReference>
<dbReference type="GO" id="GO:0005764">
    <property type="term" value="C:lysosome"/>
    <property type="evidence" value="ECO:0007669"/>
    <property type="project" value="TreeGrafter"/>
</dbReference>
<feature type="domain" description="Glycoside hydrolase family 29 N-terminal" evidence="9">
    <location>
        <begin position="46"/>
        <end position="331"/>
    </location>
</feature>
<feature type="signal peptide" evidence="7">
    <location>
        <begin position="1"/>
        <end position="24"/>
    </location>
</feature>
<dbReference type="Gene3D" id="2.60.120.260">
    <property type="entry name" value="Galactose-binding domain-like"/>
    <property type="match status" value="1"/>
</dbReference>
<dbReference type="Pfam" id="PF01120">
    <property type="entry name" value="Alpha_L_fucos"/>
    <property type="match status" value="1"/>
</dbReference>
<reference evidence="10 11" key="1">
    <citation type="submission" date="2019-02" db="EMBL/GenBank/DDBJ databases">
        <title>Deep-cultivation of Planctomycetes and their phenomic and genomic characterization uncovers novel biology.</title>
        <authorList>
            <person name="Wiegand S."/>
            <person name="Jogler M."/>
            <person name="Boedeker C."/>
            <person name="Pinto D."/>
            <person name="Vollmers J."/>
            <person name="Rivas-Marin E."/>
            <person name="Kohn T."/>
            <person name="Peeters S.H."/>
            <person name="Heuer A."/>
            <person name="Rast P."/>
            <person name="Oberbeckmann S."/>
            <person name="Bunk B."/>
            <person name="Jeske O."/>
            <person name="Meyerdierks A."/>
            <person name="Storesund J.E."/>
            <person name="Kallscheuer N."/>
            <person name="Luecker S."/>
            <person name="Lage O.M."/>
            <person name="Pohl T."/>
            <person name="Merkel B.J."/>
            <person name="Hornburger P."/>
            <person name="Mueller R.-W."/>
            <person name="Bruemmer F."/>
            <person name="Labrenz M."/>
            <person name="Spormann A.M."/>
            <person name="Op den Camp H."/>
            <person name="Overmann J."/>
            <person name="Amann R."/>
            <person name="Jetten M.S.M."/>
            <person name="Mascher T."/>
            <person name="Medema M.H."/>
            <person name="Devos D.P."/>
            <person name="Kaster A.-K."/>
            <person name="Ovreas L."/>
            <person name="Rohde M."/>
            <person name="Galperin M.Y."/>
            <person name="Jogler C."/>
        </authorList>
    </citation>
    <scope>NUCLEOTIDE SEQUENCE [LARGE SCALE GENOMIC DNA]</scope>
    <source>
        <strain evidence="10 11">Pla175</strain>
    </source>
</reference>
<dbReference type="Proteomes" id="UP000317429">
    <property type="component" value="Chromosome"/>
</dbReference>
<evidence type="ECO:0000256" key="6">
    <source>
        <dbReference type="ARBA" id="ARBA00023295"/>
    </source>
</evidence>
<evidence type="ECO:0000256" key="3">
    <source>
        <dbReference type="ARBA" id="ARBA00012662"/>
    </source>
</evidence>
<dbReference type="EC" id="3.2.1.51" evidence="3"/>
<dbReference type="RefSeq" id="WP_145283557.1">
    <property type="nucleotide sequence ID" value="NZ_CP036291.1"/>
</dbReference>
<dbReference type="SUPFAM" id="SSF51445">
    <property type="entry name" value="(Trans)glycosidases"/>
    <property type="match status" value="1"/>
</dbReference>
<evidence type="ECO:0000256" key="1">
    <source>
        <dbReference type="ARBA" id="ARBA00004071"/>
    </source>
</evidence>
<dbReference type="GO" id="GO:0006004">
    <property type="term" value="P:fucose metabolic process"/>
    <property type="evidence" value="ECO:0007669"/>
    <property type="project" value="InterPro"/>
</dbReference>
<comment type="similarity">
    <text evidence="2">Belongs to the glycosyl hydrolase 29 family.</text>
</comment>
<keyword evidence="11" id="KW-1185">Reference proteome</keyword>
<dbReference type="SMART" id="SM00812">
    <property type="entry name" value="Alpha_L_fucos"/>
    <property type="match status" value="1"/>
</dbReference>
<dbReference type="Gene3D" id="3.20.20.80">
    <property type="entry name" value="Glycosidases"/>
    <property type="match status" value="1"/>
</dbReference>
<dbReference type="PANTHER" id="PTHR10030:SF37">
    <property type="entry name" value="ALPHA-L-FUCOSIDASE-RELATED"/>
    <property type="match status" value="1"/>
</dbReference>
<feature type="chain" id="PRO_5022243815" description="alpha-L-fucosidase" evidence="7">
    <location>
        <begin position="25"/>
        <end position="478"/>
    </location>
</feature>
<proteinExistence type="inferred from homology"/>
<dbReference type="Pfam" id="PF00754">
    <property type="entry name" value="F5_F8_type_C"/>
    <property type="match status" value="1"/>
</dbReference>
<evidence type="ECO:0000256" key="7">
    <source>
        <dbReference type="SAM" id="SignalP"/>
    </source>
</evidence>
<evidence type="ECO:0000313" key="10">
    <source>
        <dbReference type="EMBL" id="QDU88536.1"/>
    </source>
</evidence>
<dbReference type="GO" id="GO:0004560">
    <property type="term" value="F:alpha-L-fucosidase activity"/>
    <property type="evidence" value="ECO:0007669"/>
    <property type="project" value="InterPro"/>
</dbReference>
<evidence type="ECO:0000256" key="5">
    <source>
        <dbReference type="ARBA" id="ARBA00022801"/>
    </source>
</evidence>
<dbReference type="GO" id="GO:0016139">
    <property type="term" value="P:glycoside catabolic process"/>
    <property type="evidence" value="ECO:0007669"/>
    <property type="project" value="TreeGrafter"/>
</dbReference>
<keyword evidence="6" id="KW-0326">Glycosidase</keyword>
<accession>A0A518DAT9</accession>
<dbReference type="InterPro" id="IPR008979">
    <property type="entry name" value="Galactose-bd-like_sf"/>
</dbReference>
<evidence type="ECO:0000256" key="4">
    <source>
        <dbReference type="ARBA" id="ARBA00022729"/>
    </source>
</evidence>
<keyword evidence="5" id="KW-0378">Hydrolase</keyword>
<keyword evidence="4 7" id="KW-0732">Signal</keyword>
<comment type="function">
    <text evidence="1">Alpha-L-fucosidase is responsible for hydrolyzing the alpha-1,6-linked fucose joined to the reducing-end N-acetylglucosamine of the carbohydrate moieties of glycoproteins.</text>
</comment>
<evidence type="ECO:0000256" key="2">
    <source>
        <dbReference type="ARBA" id="ARBA00007951"/>
    </source>
</evidence>
<evidence type="ECO:0000259" key="8">
    <source>
        <dbReference type="Pfam" id="PF00754"/>
    </source>
</evidence>
<dbReference type="InterPro" id="IPR000933">
    <property type="entry name" value="Glyco_hydro_29"/>
</dbReference>
<dbReference type="AlphaFoldDB" id="A0A518DAT9"/>
<dbReference type="InterPro" id="IPR017853">
    <property type="entry name" value="GH"/>
</dbReference>
<feature type="domain" description="F5/8 type C" evidence="8">
    <location>
        <begin position="347"/>
        <end position="431"/>
    </location>
</feature>
<dbReference type="PRINTS" id="PR00741">
    <property type="entry name" value="GLHYDRLASE29"/>
</dbReference>
<dbReference type="SUPFAM" id="SSF49785">
    <property type="entry name" value="Galactose-binding domain-like"/>
    <property type="match status" value="1"/>
</dbReference>
<gene>
    <name evidence="10" type="ORF">Pla175_19140</name>
</gene>
<sequence length="478" mass="52798" precursor="true">MTARMLIVPAIAGLALAACSISLAADGQTQAPAPFLPVPGDAQLKWHKAEYRMFIHFGMKTFYPSSNHKGDGKEDPARFNPERFDANQWVAAAKAGGFEGIVLTTKHHDGFCNWPTQTTEHSVRASPWKNGQGDIVGELVEACRRGGITFGFYVSLIDDNYAVTHADRYAGYGDFYYDQVKEISTQYGPIDEYWFDGFKADELKIDYQKLAGMIKEEQPGAVVYDSGTMVRYLPDRSLAWPGNHGGLKPDQSYRREMGGEVIWYPNEPSLMLQGNWFHNGQPIKDLEQIKQYYLTTTGYGVTPLMNLSPNQDGLIDEASVEGLKAFKDWVDALHANDLSRGDKAQVSADSVRGDDPAYAAAMVADGDFETYHATDDAVQTASIEVDLGGVQEVDGFIIQEYIPLGQRIESYSIECLVDGRWKKVFAGKTIGYKRIILEDYASAEGVSFPPTSKVRLNIESALACPLISTFQVVGAVQD</sequence>
<protein>
    <recommendedName>
        <fullName evidence="3">alpha-L-fucosidase</fullName>
        <ecNumber evidence="3">3.2.1.51</ecNumber>
    </recommendedName>
</protein>
<dbReference type="InterPro" id="IPR016286">
    <property type="entry name" value="FUC_metazoa-typ"/>
</dbReference>
<evidence type="ECO:0000313" key="11">
    <source>
        <dbReference type="Proteomes" id="UP000317429"/>
    </source>
</evidence>
<dbReference type="KEGG" id="pnd:Pla175_19140"/>
<dbReference type="PROSITE" id="PS51257">
    <property type="entry name" value="PROKAR_LIPOPROTEIN"/>
    <property type="match status" value="1"/>
</dbReference>